<dbReference type="PANTHER" id="PTHR43798:SF31">
    <property type="entry name" value="AB HYDROLASE SUPERFAMILY PROTEIN YCLE"/>
    <property type="match status" value="1"/>
</dbReference>
<gene>
    <name evidence="3" type="ORF">L2716_12220</name>
</gene>
<evidence type="ECO:0000256" key="1">
    <source>
        <dbReference type="ARBA" id="ARBA00022801"/>
    </source>
</evidence>
<dbReference type="SUPFAM" id="SSF53474">
    <property type="entry name" value="alpha/beta-Hydrolases"/>
    <property type="match status" value="1"/>
</dbReference>
<evidence type="ECO:0000313" key="3">
    <source>
        <dbReference type="EMBL" id="MCF6138495.1"/>
    </source>
</evidence>
<organism evidence="3 4">
    <name type="scientific">Pseudalkalibacillus berkeleyi</name>
    <dbReference type="NCBI Taxonomy" id="1069813"/>
    <lineage>
        <taxon>Bacteria</taxon>
        <taxon>Bacillati</taxon>
        <taxon>Bacillota</taxon>
        <taxon>Bacilli</taxon>
        <taxon>Bacillales</taxon>
        <taxon>Fictibacillaceae</taxon>
        <taxon>Pseudalkalibacillus</taxon>
    </lineage>
</organism>
<dbReference type="Proteomes" id="UP001649381">
    <property type="component" value="Unassembled WGS sequence"/>
</dbReference>
<dbReference type="EMBL" id="JAKIJS010000001">
    <property type="protein sequence ID" value="MCF6138495.1"/>
    <property type="molecule type" value="Genomic_DNA"/>
</dbReference>
<dbReference type="InterPro" id="IPR000073">
    <property type="entry name" value="AB_hydrolase_1"/>
</dbReference>
<sequence>MREFNITIEQCRFHGFEFGDSSLPSLVCLHGMTGDSNSFLGLIDHLINDFHLILIDSPGHGGTAPLLTAEDYRFSSLSDKLFSVIHNLTDKPFYILGHSWGADLALHITKKFQHTIIGVILIDGGYVFPEHVGGMTEKTALEGWQDFIDSSRYESWDEVIQLYRTYTTKEWDRVLEETISSNFKKIENRYILKADRNSLLATIKAFFLEPCSTTFECIKCPVLLFHATVPTFDQSRTSGIERIQKSIENIKVVGVKNTKHNIHWDRPEKVASEILLWK</sequence>
<evidence type="ECO:0000313" key="4">
    <source>
        <dbReference type="Proteomes" id="UP001649381"/>
    </source>
</evidence>
<reference evidence="3 4" key="1">
    <citation type="submission" date="2022-01" db="EMBL/GenBank/DDBJ databases">
        <title>Alkalihalobacillus sp. EGI L200015, a novel bacterium isolated from a salt lake sediment.</title>
        <authorList>
            <person name="Gao L."/>
            <person name="Fang B.-Z."/>
            <person name="Li W.-J."/>
        </authorList>
    </citation>
    <scope>NUCLEOTIDE SEQUENCE [LARGE SCALE GENOMIC DNA]</scope>
    <source>
        <strain evidence="3 4">KCTC 12718</strain>
    </source>
</reference>
<protein>
    <submittedName>
        <fullName evidence="3">Alpha/beta hydrolase</fullName>
    </submittedName>
</protein>
<keyword evidence="4" id="KW-1185">Reference proteome</keyword>
<feature type="domain" description="AB hydrolase-1" evidence="2">
    <location>
        <begin position="24"/>
        <end position="153"/>
    </location>
</feature>
<evidence type="ECO:0000259" key="2">
    <source>
        <dbReference type="Pfam" id="PF00561"/>
    </source>
</evidence>
<comment type="caution">
    <text evidence="3">The sequence shown here is derived from an EMBL/GenBank/DDBJ whole genome shotgun (WGS) entry which is preliminary data.</text>
</comment>
<proteinExistence type="predicted"/>
<dbReference type="InterPro" id="IPR050266">
    <property type="entry name" value="AB_hydrolase_sf"/>
</dbReference>
<dbReference type="RefSeq" id="WP_236335236.1">
    <property type="nucleotide sequence ID" value="NZ_JAKIJS010000001.1"/>
</dbReference>
<dbReference type="GO" id="GO:0016787">
    <property type="term" value="F:hydrolase activity"/>
    <property type="evidence" value="ECO:0007669"/>
    <property type="project" value="UniProtKB-KW"/>
</dbReference>
<accession>A0ABS9H3G0</accession>
<dbReference type="PANTHER" id="PTHR43798">
    <property type="entry name" value="MONOACYLGLYCEROL LIPASE"/>
    <property type="match status" value="1"/>
</dbReference>
<dbReference type="InterPro" id="IPR029058">
    <property type="entry name" value="AB_hydrolase_fold"/>
</dbReference>
<dbReference type="Gene3D" id="3.40.50.1820">
    <property type="entry name" value="alpha/beta hydrolase"/>
    <property type="match status" value="1"/>
</dbReference>
<dbReference type="Pfam" id="PF00561">
    <property type="entry name" value="Abhydrolase_1"/>
    <property type="match status" value="1"/>
</dbReference>
<keyword evidence="1 3" id="KW-0378">Hydrolase</keyword>
<name>A0ABS9H3G0_9BACL</name>